<dbReference type="InterPro" id="IPR000485">
    <property type="entry name" value="AsnC-type_HTH_dom"/>
</dbReference>
<dbReference type="CDD" id="cd00090">
    <property type="entry name" value="HTH_ARSR"/>
    <property type="match status" value="1"/>
</dbReference>
<protein>
    <submittedName>
        <fullName evidence="5">Lrp/AsnC family leucine-responsive transcriptional regulator</fullName>
    </submittedName>
</protein>
<dbReference type="PANTHER" id="PTHR30154:SF34">
    <property type="entry name" value="TRANSCRIPTIONAL REGULATOR AZLB"/>
    <property type="match status" value="1"/>
</dbReference>
<dbReference type="Gene3D" id="1.10.10.10">
    <property type="entry name" value="Winged helix-like DNA-binding domain superfamily/Winged helix DNA-binding domain"/>
    <property type="match status" value="1"/>
</dbReference>
<evidence type="ECO:0000256" key="2">
    <source>
        <dbReference type="ARBA" id="ARBA00023125"/>
    </source>
</evidence>
<evidence type="ECO:0000256" key="1">
    <source>
        <dbReference type="ARBA" id="ARBA00023015"/>
    </source>
</evidence>
<dbReference type="InterPro" id="IPR036388">
    <property type="entry name" value="WH-like_DNA-bd_sf"/>
</dbReference>
<dbReference type="InterPro" id="IPR019888">
    <property type="entry name" value="Tscrpt_reg_AsnC-like"/>
</dbReference>
<keyword evidence="6" id="KW-1185">Reference proteome</keyword>
<dbReference type="InterPro" id="IPR011991">
    <property type="entry name" value="ArsR-like_HTH"/>
</dbReference>
<dbReference type="RefSeq" id="WP_354442556.1">
    <property type="nucleotide sequence ID" value="NZ_JBEPSH010000003.1"/>
</dbReference>
<reference evidence="5 6" key="1">
    <citation type="submission" date="2024-06" db="EMBL/GenBank/DDBJ databases">
        <title>Sorghum-associated microbial communities from plants grown in Nebraska, USA.</title>
        <authorList>
            <person name="Schachtman D."/>
        </authorList>
    </citation>
    <scope>NUCLEOTIDE SEQUENCE [LARGE SCALE GENOMIC DNA]</scope>
    <source>
        <strain evidence="5 6">2709</strain>
    </source>
</reference>
<dbReference type="SMART" id="SM00344">
    <property type="entry name" value="HTH_ASNC"/>
    <property type="match status" value="1"/>
</dbReference>
<evidence type="ECO:0000313" key="5">
    <source>
        <dbReference type="EMBL" id="MET4576473.1"/>
    </source>
</evidence>
<proteinExistence type="predicted"/>
<dbReference type="Proteomes" id="UP001549320">
    <property type="component" value="Unassembled WGS sequence"/>
</dbReference>
<feature type="domain" description="HTH asnC-type" evidence="4">
    <location>
        <begin position="33"/>
        <end position="94"/>
    </location>
</feature>
<dbReference type="EMBL" id="JBEPSH010000003">
    <property type="protein sequence ID" value="MET4576473.1"/>
    <property type="molecule type" value="Genomic_DNA"/>
</dbReference>
<name>A0ABV2Q619_9BURK</name>
<dbReference type="PROSITE" id="PS00519">
    <property type="entry name" value="HTH_ASNC_1"/>
    <property type="match status" value="1"/>
</dbReference>
<keyword evidence="2" id="KW-0238">DNA-binding</keyword>
<comment type="caution">
    <text evidence="5">The sequence shown here is derived from an EMBL/GenBank/DDBJ whole genome shotgun (WGS) entry which is preliminary data.</text>
</comment>
<dbReference type="Gene3D" id="3.30.70.920">
    <property type="match status" value="1"/>
</dbReference>
<gene>
    <name evidence="5" type="ORF">ABIE13_001582</name>
</gene>
<dbReference type="InterPro" id="IPR011008">
    <property type="entry name" value="Dimeric_a/b-barrel"/>
</dbReference>
<dbReference type="SUPFAM" id="SSF54909">
    <property type="entry name" value="Dimeric alpha+beta barrel"/>
    <property type="match status" value="1"/>
</dbReference>
<accession>A0ABV2Q619</accession>
<dbReference type="PANTHER" id="PTHR30154">
    <property type="entry name" value="LEUCINE-RESPONSIVE REGULATORY PROTEIN"/>
    <property type="match status" value="1"/>
</dbReference>
<keyword evidence="3" id="KW-0804">Transcription</keyword>
<keyword evidence="1" id="KW-0805">Transcription regulation</keyword>
<dbReference type="InterPro" id="IPR019887">
    <property type="entry name" value="Tscrpt_reg_AsnC/Lrp_C"/>
</dbReference>
<dbReference type="PROSITE" id="PS50956">
    <property type="entry name" value="HTH_ASNC_2"/>
    <property type="match status" value="1"/>
</dbReference>
<dbReference type="Pfam" id="PF01037">
    <property type="entry name" value="AsnC_trans_reg"/>
    <property type="match status" value="1"/>
</dbReference>
<evidence type="ECO:0000256" key="3">
    <source>
        <dbReference type="ARBA" id="ARBA00023163"/>
    </source>
</evidence>
<dbReference type="InterPro" id="IPR036390">
    <property type="entry name" value="WH_DNA-bd_sf"/>
</dbReference>
<dbReference type="PRINTS" id="PR00033">
    <property type="entry name" value="HTHASNC"/>
</dbReference>
<dbReference type="Pfam" id="PF13412">
    <property type="entry name" value="HTH_24"/>
    <property type="match status" value="1"/>
</dbReference>
<sequence length="204" mass="22807">MQFGAKMVFIVLIFGYIRTYSFSKIAMSEKIDLDSHSLLILQELQRDSRQTVQQIAERVGLSPTPCWKRIKEMEATGVISGYTALVDRSKVGLDLLVVVEANLSQHTEELVRQFERAVEATPQIVRCLSTTGQADYILTVLVPGIAEYERFLHAELFKLPGVTHVRSSIVLKEVKAEVRLPVVAGVANPRAALTSKPVRSRRNT</sequence>
<dbReference type="SUPFAM" id="SSF46785">
    <property type="entry name" value="Winged helix' DNA-binding domain"/>
    <property type="match status" value="1"/>
</dbReference>
<evidence type="ECO:0000259" key="4">
    <source>
        <dbReference type="PROSITE" id="PS50956"/>
    </source>
</evidence>
<evidence type="ECO:0000313" key="6">
    <source>
        <dbReference type="Proteomes" id="UP001549320"/>
    </source>
</evidence>
<organism evidence="5 6">
    <name type="scientific">Ottowia thiooxydans</name>
    <dbReference type="NCBI Taxonomy" id="219182"/>
    <lineage>
        <taxon>Bacteria</taxon>
        <taxon>Pseudomonadati</taxon>
        <taxon>Pseudomonadota</taxon>
        <taxon>Betaproteobacteria</taxon>
        <taxon>Burkholderiales</taxon>
        <taxon>Comamonadaceae</taxon>
        <taxon>Ottowia</taxon>
    </lineage>
</organism>
<dbReference type="InterPro" id="IPR019885">
    <property type="entry name" value="Tscrpt_reg_HTH_AsnC-type_CS"/>
</dbReference>